<feature type="compositionally biased region" description="Polar residues" evidence="1">
    <location>
        <begin position="840"/>
        <end position="867"/>
    </location>
</feature>
<feature type="compositionally biased region" description="Basic and acidic residues" evidence="1">
    <location>
        <begin position="530"/>
        <end position="541"/>
    </location>
</feature>
<feature type="compositionally biased region" description="Polar residues" evidence="1">
    <location>
        <begin position="509"/>
        <end position="528"/>
    </location>
</feature>
<dbReference type="EMBL" id="KZ613912">
    <property type="protein sequence ID" value="PMD51164.1"/>
    <property type="molecule type" value="Genomic_DNA"/>
</dbReference>
<feature type="compositionally biased region" description="Low complexity" evidence="1">
    <location>
        <begin position="629"/>
        <end position="643"/>
    </location>
</feature>
<feature type="region of interest" description="Disordered" evidence="1">
    <location>
        <begin position="1412"/>
        <end position="1448"/>
    </location>
</feature>
<feature type="compositionally biased region" description="Low complexity" evidence="1">
    <location>
        <begin position="1291"/>
        <end position="1307"/>
    </location>
</feature>
<dbReference type="Proteomes" id="UP000235371">
    <property type="component" value="Unassembled WGS sequence"/>
</dbReference>
<protein>
    <recommendedName>
        <fullName evidence="4">Telomere replication protein EST3</fullName>
    </recommendedName>
</protein>
<feature type="compositionally biased region" description="Basic and acidic residues" evidence="1">
    <location>
        <begin position="389"/>
        <end position="406"/>
    </location>
</feature>
<evidence type="ECO:0000256" key="1">
    <source>
        <dbReference type="SAM" id="MobiDB-lite"/>
    </source>
</evidence>
<feature type="compositionally biased region" description="Acidic residues" evidence="1">
    <location>
        <begin position="463"/>
        <end position="479"/>
    </location>
</feature>
<feature type="region of interest" description="Disordered" evidence="1">
    <location>
        <begin position="389"/>
        <end position="569"/>
    </location>
</feature>
<evidence type="ECO:0008006" key="4">
    <source>
        <dbReference type="Google" id="ProtNLM"/>
    </source>
</evidence>
<feature type="region of interest" description="Disordered" evidence="1">
    <location>
        <begin position="155"/>
        <end position="195"/>
    </location>
</feature>
<feature type="compositionally biased region" description="Low complexity" evidence="1">
    <location>
        <begin position="1335"/>
        <end position="1348"/>
    </location>
</feature>
<dbReference type="STRING" id="1095630.A0A2J6SK87"/>
<dbReference type="OrthoDB" id="3538943at2759"/>
<feature type="compositionally biased region" description="Polar residues" evidence="1">
    <location>
        <begin position="236"/>
        <end position="256"/>
    </location>
</feature>
<feature type="region of interest" description="Disordered" evidence="1">
    <location>
        <begin position="592"/>
        <end position="710"/>
    </location>
</feature>
<reference evidence="2 3" key="1">
    <citation type="submission" date="2016-04" db="EMBL/GenBank/DDBJ databases">
        <title>A degradative enzymes factory behind the ericoid mycorrhizal symbiosis.</title>
        <authorList>
            <consortium name="DOE Joint Genome Institute"/>
            <person name="Martino E."/>
            <person name="Morin E."/>
            <person name="Grelet G."/>
            <person name="Kuo A."/>
            <person name="Kohler A."/>
            <person name="Daghino S."/>
            <person name="Barry K."/>
            <person name="Choi C."/>
            <person name="Cichocki N."/>
            <person name="Clum A."/>
            <person name="Copeland A."/>
            <person name="Hainaut M."/>
            <person name="Haridas S."/>
            <person name="Labutti K."/>
            <person name="Lindquist E."/>
            <person name="Lipzen A."/>
            <person name="Khouja H.-R."/>
            <person name="Murat C."/>
            <person name="Ohm R."/>
            <person name="Olson A."/>
            <person name="Spatafora J."/>
            <person name="Veneault-Fourrey C."/>
            <person name="Henrissat B."/>
            <person name="Grigoriev I."/>
            <person name="Martin F."/>
            <person name="Perotto S."/>
        </authorList>
    </citation>
    <scope>NUCLEOTIDE SEQUENCE [LARGE SCALE GENOMIC DNA]</scope>
    <source>
        <strain evidence="2 3">E</strain>
    </source>
</reference>
<dbReference type="GeneID" id="36592076"/>
<accession>A0A2J6SK87</accession>
<organism evidence="2 3">
    <name type="scientific">Hyaloscypha bicolor E</name>
    <dbReference type="NCBI Taxonomy" id="1095630"/>
    <lineage>
        <taxon>Eukaryota</taxon>
        <taxon>Fungi</taxon>
        <taxon>Dikarya</taxon>
        <taxon>Ascomycota</taxon>
        <taxon>Pezizomycotina</taxon>
        <taxon>Leotiomycetes</taxon>
        <taxon>Helotiales</taxon>
        <taxon>Hyaloscyphaceae</taxon>
        <taxon>Hyaloscypha</taxon>
        <taxon>Hyaloscypha bicolor</taxon>
    </lineage>
</organism>
<feature type="compositionally biased region" description="Acidic residues" evidence="1">
    <location>
        <begin position="542"/>
        <end position="551"/>
    </location>
</feature>
<feature type="region of interest" description="Disordered" evidence="1">
    <location>
        <begin position="279"/>
        <end position="360"/>
    </location>
</feature>
<dbReference type="RefSeq" id="XP_024728068.1">
    <property type="nucleotide sequence ID" value="XM_024883999.1"/>
</dbReference>
<feature type="region of interest" description="Disordered" evidence="1">
    <location>
        <begin position="876"/>
        <end position="895"/>
    </location>
</feature>
<feature type="region of interest" description="Disordered" evidence="1">
    <location>
        <begin position="1226"/>
        <end position="1369"/>
    </location>
</feature>
<dbReference type="InParanoid" id="A0A2J6SK87"/>
<gene>
    <name evidence="2" type="ORF">K444DRAFT_636507</name>
</gene>
<feature type="compositionally biased region" description="Polar residues" evidence="1">
    <location>
        <begin position="614"/>
        <end position="628"/>
    </location>
</feature>
<evidence type="ECO:0000313" key="2">
    <source>
        <dbReference type="EMBL" id="PMD51164.1"/>
    </source>
</evidence>
<keyword evidence="3" id="KW-1185">Reference proteome</keyword>
<feature type="region of interest" description="Disordered" evidence="1">
    <location>
        <begin position="232"/>
        <end position="267"/>
    </location>
</feature>
<feature type="compositionally biased region" description="Basic and acidic residues" evidence="1">
    <location>
        <begin position="415"/>
        <end position="430"/>
    </location>
</feature>
<sequence>MSASMRDWIGPLVESELNSALASFEGKYVPGQKVEDGHKVCGPDTVTMHVKKGREVQIIEFNGRGVHPFEATVSDGTTHIRATFDRVATDVFKERIGRDFLDIRGAVIALIDYRIVSEFKLRGSEGSKPFGRPSDVLKNEKIRLALSKLEELLDGDGHESEIRSQPPSPIRPRGNEALAPGNPSSSGSGSQEAFATQVSVRVQRNLASRVDAEVSKPGIHQCLIGLLSEKVPPAEQNDNSTAKDTLSELSTTSANPIQRRPVLTTVSSDRVLEMTSKLEAKANEQRSQSSPSRREQPSDPKSQSISAKDSSCEDMAAPLSDDSEKENSQESLKGRRPRANAPKSQPIPQPNIEQEAVQMSVTDQFQDSNPFHGLKRVPRRFVRIHESQQRLLEDKESWYKPPEDSRSTYANLPAKVRDDLIAFSEEKAPFDKSSQGGRASEVGSDDSDDGEQAQHTSSGYESEGLEEEGESVNLTEDEDKQTKHPRKRTGKHLETPSGTAGTLRGGNRGQNLETSSHGRQHIILSSISDGLRDEIDEARQSEDDDTPDEEVVSWPSSPEQRPNAMEQNIVSYDHPLSSSNKQGEFLHVFGRNRQPSLDTHPDMGASELELNFPTHHQSNNQRQNQLSTPHSVAPVIIPSSSPVGEEELEYATPYAVGDLVEENDSEEESSETFQRHPSTTSQDARLVQVEQTPFPRTRHSGGRSLRLEQADDSLKEFKRVDDIISSDSRIPATCEAPAQLQTTPGSNEANDFDNESEMKKLIVEYRSESQLAGHVYTGINLKEEDKEDDLAQQQLFNEHESSQLDHTALSARNQAAISLNIIENPKRSSPERETAMLASPRNSTTGEYRTGQQSPPLGTPVSTEKQLNESSPIVIGSVKRGSGEGCPQNPAKRRRRAPIARMIEEEDDPAQDTKEMARINRHSFSDNLLSARMNASIPTGSRSDCAKAKEVIPSTNPAVGQIPTLSPETAMQSSAMDGVHHVPATFEEPNSTSPPNAFKNVDTSMQSAEIDYHPAPASPIEEMDANCTSDGEEDAVLRGTFLPTAEPVPHAQIDFYGDFMHMYPEYLGSRNAFTRALVYIEWIRENERFLPWARYDDFIRVHASDWLYYVDKNRDLGDKLMSGLKYYMENFPDQPSFKSKFITGENLQGALSSLDPEQVASYRAKYREPLQPPKSTSPQTAVGVATIQRSANVEVSEPALIGEGYLALNSEEQLFVSNGREASPELGAAKVSSGRSNHRPRRPFFETHSQLPAAKRQAESLDHRRPVAMGLTSGEWKTNSNKVLPWNKNDSPGSSSFSSPRSEAKFSTPTASRRKNRGRLPSADQRDASSPTGQLRRSLVPPVPVSRSESSRPLKRVKTSSTPPSRDLDVFKRHSLPASSVISLSRPNMPKQTITEGVSPRGPMLQEFLARRNKNGSTPKTTPGKRFCTKPAKSPPRRIEPETQGWDS</sequence>
<feature type="region of interest" description="Disordered" evidence="1">
    <location>
        <begin position="826"/>
        <end position="867"/>
    </location>
</feature>
<feature type="compositionally biased region" description="Acidic residues" evidence="1">
    <location>
        <begin position="659"/>
        <end position="670"/>
    </location>
</feature>
<name>A0A2J6SK87_9HELO</name>
<feature type="compositionally biased region" description="Polar residues" evidence="1">
    <location>
        <begin position="554"/>
        <end position="569"/>
    </location>
</feature>
<feature type="compositionally biased region" description="Polar residues" evidence="1">
    <location>
        <begin position="299"/>
        <end position="309"/>
    </location>
</feature>
<evidence type="ECO:0000313" key="3">
    <source>
        <dbReference type="Proteomes" id="UP000235371"/>
    </source>
</evidence>
<feature type="compositionally biased region" description="Basic and acidic residues" evidence="1">
    <location>
        <begin position="1256"/>
        <end position="1265"/>
    </location>
</feature>
<proteinExistence type="predicted"/>